<dbReference type="OMA" id="NFFTHAV"/>
<dbReference type="EnsemblMetazoa" id="XM_038192561.1">
    <property type="protein sequence ID" value="XP_038048489.1"/>
    <property type="gene ID" value="LOC119722441"/>
</dbReference>
<dbReference type="InterPro" id="IPR029063">
    <property type="entry name" value="SAM-dependent_MTases_sf"/>
</dbReference>
<dbReference type="Proteomes" id="UP000887568">
    <property type="component" value="Unplaced"/>
</dbReference>
<dbReference type="Pfam" id="PF13489">
    <property type="entry name" value="Methyltransf_23"/>
    <property type="match status" value="1"/>
</dbReference>
<keyword evidence="2" id="KW-1185">Reference proteome</keyword>
<dbReference type="RefSeq" id="XP_038048490.1">
    <property type="nucleotide sequence ID" value="XM_038192562.1"/>
</dbReference>
<dbReference type="AlphaFoldDB" id="A0A913ZC53"/>
<dbReference type="OrthoDB" id="5984880at2759"/>
<dbReference type="RefSeq" id="XP_038048489.1">
    <property type="nucleotide sequence ID" value="XM_038192561.1"/>
</dbReference>
<reference evidence="1" key="1">
    <citation type="submission" date="2022-11" db="UniProtKB">
        <authorList>
            <consortium name="EnsemblMetazoa"/>
        </authorList>
    </citation>
    <scope>IDENTIFICATION</scope>
</reference>
<name>A0A913ZC53_PATMI</name>
<evidence type="ECO:0000313" key="2">
    <source>
        <dbReference type="Proteomes" id="UP000887568"/>
    </source>
</evidence>
<protein>
    <recommendedName>
        <fullName evidence="3">Histamine N-methyltransferase</fullName>
    </recommendedName>
</protein>
<organism evidence="1 2">
    <name type="scientific">Patiria miniata</name>
    <name type="common">Bat star</name>
    <name type="synonym">Asterina miniata</name>
    <dbReference type="NCBI Taxonomy" id="46514"/>
    <lineage>
        <taxon>Eukaryota</taxon>
        <taxon>Metazoa</taxon>
        <taxon>Echinodermata</taxon>
        <taxon>Eleutherozoa</taxon>
        <taxon>Asterozoa</taxon>
        <taxon>Asteroidea</taxon>
        <taxon>Valvatacea</taxon>
        <taxon>Valvatida</taxon>
        <taxon>Asterinidae</taxon>
        <taxon>Patiria</taxon>
    </lineage>
</organism>
<proteinExistence type="predicted"/>
<dbReference type="GeneID" id="119722441"/>
<evidence type="ECO:0000313" key="1">
    <source>
        <dbReference type="EnsemblMetazoa" id="XP_038048490.1"/>
    </source>
</evidence>
<evidence type="ECO:0008006" key="3">
    <source>
        <dbReference type="Google" id="ProtNLM"/>
    </source>
</evidence>
<dbReference type="SUPFAM" id="SSF53335">
    <property type="entry name" value="S-adenosyl-L-methionine-dependent methyltransferases"/>
    <property type="match status" value="1"/>
</dbReference>
<dbReference type="Gene3D" id="3.40.50.150">
    <property type="entry name" value="Vaccinia Virus protein VP39"/>
    <property type="match status" value="1"/>
</dbReference>
<accession>A0A913ZC53</accession>
<sequence>MRSLTDDMEHYHKAFGVYHRLADRNNVMGRWVDSQLPQIFKDLNVALADQDVLKVLSVGPGDGEIENGILRVLHDEKMQYKNFHVTVVEPAVDMVDKYKARVSADASQQQGMTYDWKTQTLDGYTEGNKATKFHFISSLHSIYYAEDLQASLKNLFCRLEPGGMMLVVVISDKSGFGQFGKSFPLLWGNRHHHPTSAEVQAACDKESIPVAQEFTIKVRSNITPCFAEPGAMVDDGRLLLDFFSHVADFVRDASPSHLQEVREFLGSDRCSERVEDDQVYFNGDWKALIIKR</sequence>
<dbReference type="EnsemblMetazoa" id="XM_038192562.1">
    <property type="protein sequence ID" value="XP_038048490.1"/>
    <property type="gene ID" value="LOC119722441"/>
</dbReference>